<dbReference type="GO" id="GO:0004084">
    <property type="term" value="F:branched-chain-amino-acid transaminase activity"/>
    <property type="evidence" value="ECO:0007669"/>
    <property type="project" value="UniProtKB-EC"/>
</dbReference>
<dbReference type="Gene3D" id="3.30.470.10">
    <property type="match status" value="1"/>
</dbReference>
<evidence type="ECO:0000313" key="9">
    <source>
        <dbReference type="EMBL" id="MBC9812353.1"/>
    </source>
</evidence>
<comment type="similarity">
    <text evidence="4">Belongs to the class-IV pyridoxal-phosphate-dependent aminotransferase family.</text>
</comment>
<evidence type="ECO:0000256" key="4">
    <source>
        <dbReference type="ARBA" id="ARBA00009320"/>
    </source>
</evidence>
<keyword evidence="9" id="KW-0032">Aminotransferase</keyword>
<dbReference type="EC" id="2.6.1.42" evidence="5"/>
<protein>
    <recommendedName>
        <fullName evidence="5">branched-chain-amino-acid transaminase</fullName>
        <ecNumber evidence="5">2.6.1.42</ecNumber>
    </recommendedName>
</protein>
<dbReference type="PANTHER" id="PTHR42743">
    <property type="entry name" value="AMINO-ACID AMINOTRANSFERASE"/>
    <property type="match status" value="1"/>
</dbReference>
<keyword evidence="10" id="KW-1185">Reference proteome</keyword>
<evidence type="ECO:0000256" key="5">
    <source>
        <dbReference type="ARBA" id="ARBA00013053"/>
    </source>
</evidence>
<dbReference type="GO" id="GO:0046394">
    <property type="term" value="P:carboxylic acid biosynthetic process"/>
    <property type="evidence" value="ECO:0007669"/>
    <property type="project" value="UniProtKB-ARBA"/>
</dbReference>
<comment type="catalytic activity">
    <reaction evidence="7">
        <text>L-isoleucine + 2-oxoglutarate = (S)-3-methyl-2-oxopentanoate + L-glutamate</text>
        <dbReference type="Rhea" id="RHEA:24801"/>
        <dbReference type="ChEBI" id="CHEBI:16810"/>
        <dbReference type="ChEBI" id="CHEBI:29985"/>
        <dbReference type="ChEBI" id="CHEBI:35146"/>
        <dbReference type="ChEBI" id="CHEBI:58045"/>
        <dbReference type="EC" id="2.6.1.42"/>
    </reaction>
</comment>
<evidence type="ECO:0000313" key="10">
    <source>
        <dbReference type="Proteomes" id="UP000652681"/>
    </source>
</evidence>
<proteinExistence type="inferred from homology"/>
<dbReference type="InterPro" id="IPR050571">
    <property type="entry name" value="Class-IV_PLP-Dep_Aminotrnsfr"/>
</dbReference>
<dbReference type="InterPro" id="IPR036038">
    <property type="entry name" value="Aminotransferase-like"/>
</dbReference>
<gene>
    <name evidence="9" type="ORF">H9Y05_07680</name>
</gene>
<dbReference type="Pfam" id="PF01063">
    <property type="entry name" value="Aminotran_4"/>
    <property type="match status" value="1"/>
</dbReference>
<dbReference type="InterPro" id="IPR043131">
    <property type="entry name" value="BCAT-like_N"/>
</dbReference>
<comment type="catalytic activity">
    <reaction evidence="6">
        <text>L-valine + 2-oxoglutarate = 3-methyl-2-oxobutanoate + L-glutamate</text>
        <dbReference type="Rhea" id="RHEA:24813"/>
        <dbReference type="ChEBI" id="CHEBI:11851"/>
        <dbReference type="ChEBI" id="CHEBI:16810"/>
        <dbReference type="ChEBI" id="CHEBI:29985"/>
        <dbReference type="ChEBI" id="CHEBI:57762"/>
        <dbReference type="EC" id="2.6.1.42"/>
    </reaction>
</comment>
<dbReference type="RefSeq" id="WP_163489749.1">
    <property type="nucleotide sequence ID" value="NZ_JACVEL010000004.1"/>
</dbReference>
<comment type="pathway">
    <text evidence="1">Amino-acid biosynthesis; L-isoleucine biosynthesis; L-isoleucine from 2-oxobutanoate: step 4/4.</text>
</comment>
<evidence type="ECO:0000256" key="1">
    <source>
        <dbReference type="ARBA" id="ARBA00004824"/>
    </source>
</evidence>
<name>A0A8J6TZN8_9FLAO</name>
<dbReference type="InterPro" id="IPR043132">
    <property type="entry name" value="BCAT-like_C"/>
</dbReference>
<dbReference type="CDD" id="cd00449">
    <property type="entry name" value="PLPDE_IV"/>
    <property type="match status" value="1"/>
</dbReference>
<evidence type="ECO:0000256" key="6">
    <source>
        <dbReference type="ARBA" id="ARBA00048212"/>
    </source>
</evidence>
<comment type="caution">
    <text evidence="9">The sequence shown here is derived from an EMBL/GenBank/DDBJ whole genome shotgun (WGS) entry which is preliminary data.</text>
</comment>
<dbReference type="InterPro" id="IPR001544">
    <property type="entry name" value="Aminotrans_IV"/>
</dbReference>
<keyword evidence="9" id="KW-0808">Transferase</keyword>
<evidence type="ECO:0000256" key="8">
    <source>
        <dbReference type="ARBA" id="ARBA00049229"/>
    </source>
</evidence>
<accession>A0A8J6TZN8</accession>
<dbReference type="Gene3D" id="3.20.10.10">
    <property type="entry name" value="D-amino Acid Aminotransferase, subunit A, domain 2"/>
    <property type="match status" value="1"/>
</dbReference>
<dbReference type="SUPFAM" id="SSF56752">
    <property type="entry name" value="D-aminoacid aminotransferase-like PLP-dependent enzymes"/>
    <property type="match status" value="1"/>
</dbReference>
<dbReference type="EMBL" id="JACVEL010000004">
    <property type="protein sequence ID" value="MBC9812353.1"/>
    <property type="molecule type" value="Genomic_DNA"/>
</dbReference>
<dbReference type="PANTHER" id="PTHR42743:SF11">
    <property type="entry name" value="AMINODEOXYCHORISMATE LYASE"/>
    <property type="match status" value="1"/>
</dbReference>
<organism evidence="9 10">
    <name type="scientific">Taishania pollutisoli</name>
    <dbReference type="NCBI Taxonomy" id="2766479"/>
    <lineage>
        <taxon>Bacteria</taxon>
        <taxon>Pseudomonadati</taxon>
        <taxon>Bacteroidota</taxon>
        <taxon>Flavobacteriia</taxon>
        <taxon>Flavobacteriales</taxon>
        <taxon>Crocinitomicaceae</taxon>
        <taxon>Taishania</taxon>
    </lineage>
</organism>
<evidence type="ECO:0000256" key="7">
    <source>
        <dbReference type="ARBA" id="ARBA00048798"/>
    </source>
</evidence>
<dbReference type="Proteomes" id="UP000652681">
    <property type="component" value="Unassembled WGS sequence"/>
</dbReference>
<comment type="catalytic activity">
    <reaction evidence="8">
        <text>L-leucine + 2-oxoglutarate = 4-methyl-2-oxopentanoate + L-glutamate</text>
        <dbReference type="Rhea" id="RHEA:18321"/>
        <dbReference type="ChEBI" id="CHEBI:16810"/>
        <dbReference type="ChEBI" id="CHEBI:17865"/>
        <dbReference type="ChEBI" id="CHEBI:29985"/>
        <dbReference type="ChEBI" id="CHEBI:57427"/>
        <dbReference type="EC" id="2.6.1.42"/>
    </reaction>
</comment>
<comment type="pathway">
    <text evidence="3">Amino-acid biosynthesis; L-leucine biosynthesis; L-leucine from 3-methyl-2-oxobutanoate: step 4/4.</text>
</comment>
<dbReference type="AlphaFoldDB" id="A0A8J6TZN8"/>
<evidence type="ECO:0000256" key="2">
    <source>
        <dbReference type="ARBA" id="ARBA00004931"/>
    </source>
</evidence>
<evidence type="ECO:0000256" key="3">
    <source>
        <dbReference type="ARBA" id="ARBA00005072"/>
    </source>
</evidence>
<reference evidence="9" key="1">
    <citation type="submission" date="2020-09" db="EMBL/GenBank/DDBJ databases">
        <title>Taishania pollutisoli gen. nov., sp. nov., Isolated from Tetrabromobisphenol A-Contaminated Soil.</title>
        <authorList>
            <person name="Chen Q."/>
        </authorList>
    </citation>
    <scope>NUCLEOTIDE SEQUENCE</scope>
    <source>
        <strain evidence="9">CZZ-1</strain>
    </source>
</reference>
<sequence>MLYVNNNETIIPAEEFSIHSGSRAFLYGDGVFESIRIRNGIPINLENHIKRMLEGAKAIKIRVPSYFTTEFFDIRIRELCKKSGITLGGFCRLSLDRMNGGKYKPETNDAQFFIEVKPVDHNDFILNTKGLEVDIFTDLKKQKNMLANFKLKNCLLSIMASIKAQERQLDDLLISNDTGGILESSSSNLFVVSNGVLYTPGLEEGCLAGTMRMQIINLAIRNNIRVYESNILPQNLLVADEIFLTNAISGITWVSGYRTKRYFNNTAKRLTHLLNEYWDEDLNNRLI</sequence>
<comment type="pathway">
    <text evidence="2">Amino-acid biosynthesis; L-valine biosynthesis; L-valine from pyruvate: step 4/4.</text>
</comment>